<reference evidence="3 4" key="2">
    <citation type="submission" date="2024-05" db="EMBL/GenBank/DDBJ databases">
        <authorList>
            <person name="Chen Y."/>
            <person name="Shah S."/>
            <person name="Dougan E. K."/>
            <person name="Thang M."/>
            <person name="Chan C."/>
        </authorList>
    </citation>
    <scope>NUCLEOTIDE SEQUENCE [LARGE SCALE GENOMIC DNA]</scope>
</reference>
<name>A0A9P1GTT1_9DINO</name>
<feature type="region of interest" description="Disordered" evidence="1">
    <location>
        <begin position="43"/>
        <end position="76"/>
    </location>
</feature>
<dbReference type="EMBL" id="CAMXCT010006843">
    <property type="protein sequence ID" value="CAI4020954.1"/>
    <property type="molecule type" value="Genomic_DNA"/>
</dbReference>
<comment type="caution">
    <text evidence="2">The sequence shown here is derived from an EMBL/GenBank/DDBJ whole genome shotgun (WGS) entry which is preliminary data.</text>
</comment>
<sequence>DSEGVQYLKLAATNYTICKLVCGEGQKNSSLAGGGKLQELKDLRNQKVGLTPEAADEEQGGDESAGSKRKAGVHKPPTVVEIELDGTKVKVLCPPKRIAQSDLMVQLDPVQLDAVFTFLGPDCQSLASTRSYQKSGKFCKTGGKEPCADGQVEG</sequence>
<keyword evidence="4" id="KW-1185">Reference proteome</keyword>
<organism evidence="2">
    <name type="scientific">Cladocopium goreaui</name>
    <dbReference type="NCBI Taxonomy" id="2562237"/>
    <lineage>
        <taxon>Eukaryota</taxon>
        <taxon>Sar</taxon>
        <taxon>Alveolata</taxon>
        <taxon>Dinophyceae</taxon>
        <taxon>Suessiales</taxon>
        <taxon>Symbiodiniaceae</taxon>
        <taxon>Cladocopium</taxon>
    </lineage>
</organism>
<dbReference type="EMBL" id="CAMXCT020006843">
    <property type="protein sequence ID" value="CAL1174329.1"/>
    <property type="molecule type" value="Genomic_DNA"/>
</dbReference>
<evidence type="ECO:0000313" key="4">
    <source>
        <dbReference type="Proteomes" id="UP001152797"/>
    </source>
</evidence>
<proteinExistence type="predicted"/>
<evidence type="ECO:0000313" key="3">
    <source>
        <dbReference type="EMBL" id="CAL4808266.1"/>
    </source>
</evidence>
<gene>
    <name evidence="2" type="ORF">C1SCF055_LOCUS45321</name>
</gene>
<dbReference type="Proteomes" id="UP001152797">
    <property type="component" value="Unassembled WGS sequence"/>
</dbReference>
<evidence type="ECO:0000256" key="1">
    <source>
        <dbReference type="SAM" id="MobiDB-lite"/>
    </source>
</evidence>
<dbReference type="EMBL" id="CAMXCT030006843">
    <property type="protein sequence ID" value="CAL4808266.1"/>
    <property type="molecule type" value="Genomic_DNA"/>
</dbReference>
<feature type="non-terminal residue" evidence="2">
    <location>
        <position position="1"/>
    </location>
</feature>
<reference evidence="2" key="1">
    <citation type="submission" date="2022-10" db="EMBL/GenBank/DDBJ databases">
        <authorList>
            <person name="Chen Y."/>
            <person name="Dougan E. K."/>
            <person name="Chan C."/>
            <person name="Rhodes N."/>
            <person name="Thang M."/>
        </authorList>
    </citation>
    <scope>NUCLEOTIDE SEQUENCE</scope>
</reference>
<evidence type="ECO:0000313" key="2">
    <source>
        <dbReference type="EMBL" id="CAI4020954.1"/>
    </source>
</evidence>
<dbReference type="AlphaFoldDB" id="A0A9P1GTT1"/>
<accession>A0A9P1GTT1</accession>
<protein>
    <submittedName>
        <fullName evidence="2">Uncharacterized protein</fullName>
    </submittedName>
</protein>